<protein>
    <submittedName>
        <fullName evidence="1">Uncharacterized protein</fullName>
    </submittedName>
</protein>
<dbReference type="Proteomes" id="UP000054653">
    <property type="component" value="Unassembled WGS sequence"/>
</dbReference>
<feature type="non-terminal residue" evidence="1">
    <location>
        <position position="34"/>
    </location>
</feature>
<accession>A0A0V0YWA6</accession>
<sequence>MDKPYAKSQATEPAMAVCIEKDTIFARFNAIAAQ</sequence>
<organism evidence="1 2">
    <name type="scientific">Trichinella britovi</name>
    <name type="common">Parasitic roundworm</name>
    <dbReference type="NCBI Taxonomy" id="45882"/>
    <lineage>
        <taxon>Eukaryota</taxon>
        <taxon>Metazoa</taxon>
        <taxon>Ecdysozoa</taxon>
        <taxon>Nematoda</taxon>
        <taxon>Enoplea</taxon>
        <taxon>Dorylaimia</taxon>
        <taxon>Trichinellida</taxon>
        <taxon>Trichinellidae</taxon>
        <taxon>Trichinella</taxon>
    </lineage>
</organism>
<gene>
    <name evidence="1" type="ORF">T03_5814</name>
</gene>
<reference evidence="1 2" key="1">
    <citation type="submission" date="2015-01" db="EMBL/GenBank/DDBJ databases">
        <title>Evolution of Trichinella species and genotypes.</title>
        <authorList>
            <person name="Korhonen P.K."/>
            <person name="Edoardo P."/>
            <person name="Giuseppe L.R."/>
            <person name="Gasser R.B."/>
        </authorList>
    </citation>
    <scope>NUCLEOTIDE SEQUENCE [LARGE SCALE GENOMIC DNA]</scope>
    <source>
        <strain evidence="1">ISS120</strain>
    </source>
</reference>
<evidence type="ECO:0000313" key="1">
    <source>
        <dbReference type="EMBL" id="KRY04395.1"/>
    </source>
</evidence>
<name>A0A0V0YWA6_TRIBR</name>
<keyword evidence="2" id="KW-1185">Reference proteome</keyword>
<dbReference type="AlphaFoldDB" id="A0A0V0YWA6"/>
<dbReference type="EMBL" id="JYDI01005692">
    <property type="protein sequence ID" value="KRY04395.1"/>
    <property type="molecule type" value="Genomic_DNA"/>
</dbReference>
<comment type="caution">
    <text evidence="1">The sequence shown here is derived from an EMBL/GenBank/DDBJ whole genome shotgun (WGS) entry which is preliminary data.</text>
</comment>
<proteinExistence type="predicted"/>
<dbReference type="OrthoDB" id="5916554at2759"/>
<evidence type="ECO:0000313" key="2">
    <source>
        <dbReference type="Proteomes" id="UP000054653"/>
    </source>
</evidence>